<dbReference type="GO" id="GO:0000329">
    <property type="term" value="C:fungal-type vacuole membrane"/>
    <property type="evidence" value="ECO:0007669"/>
    <property type="project" value="TreeGrafter"/>
</dbReference>
<feature type="transmembrane region" description="Helical" evidence="5">
    <location>
        <begin position="350"/>
        <end position="366"/>
    </location>
</feature>
<dbReference type="Pfam" id="PF06813">
    <property type="entry name" value="Nodulin-like"/>
    <property type="match status" value="1"/>
</dbReference>
<dbReference type="EMBL" id="KV453914">
    <property type="protein sequence ID" value="ODV77815.1"/>
    <property type="molecule type" value="Genomic_DNA"/>
</dbReference>
<proteinExistence type="predicted"/>
<keyword evidence="4 5" id="KW-0472">Membrane</keyword>
<evidence type="ECO:0000256" key="2">
    <source>
        <dbReference type="ARBA" id="ARBA00022692"/>
    </source>
</evidence>
<keyword evidence="8" id="KW-1185">Reference proteome</keyword>
<sequence>MTNGVWLSPVVHKVFVLLSCTFLGLICGTLYLYSSYSPQFAHRLKYSVTDASSIALMGTLGVAVTGPVAGAVVDKTGYTIALVIGGLQIIIGYLSMKGQFDNEYGSVKLSAFLVFAIGSGSTFINSACLKCCAVNFPSIRGVATSLPLALYGLSAMFYSVLASIFYPGDTSGFLGFLAYSAIVIFVICAPCVISCDWSQESKSLVTKPHPADSIEMSSLKPERTPQLSPHVTIARSPGYQQIERESMEISGMKLVKSSKFWLIFVVTGTLASLGQMYIYSVGYMVKAIVSFEANNLEPGSIFTPEVEGLIQRDQQLQVGLLSVANCAGRILSGVMGDVISQSFKKSRTRLLFLPCFGLMFTQILGFEITRPNDLSLDSLLTGLFYGYTFCIMPMIVGDLFGMENFSSNWGIVGLAPILPSFYFTSLFGKIYDANSSPLSGVDEAKSELVCLIGKHCYNSIFKLTLFITFISLVCVVFLNSDIRLRTTR</sequence>
<dbReference type="OrthoDB" id="410267at2759"/>
<keyword evidence="3 5" id="KW-1133">Transmembrane helix</keyword>
<dbReference type="Proteomes" id="UP000094285">
    <property type="component" value="Unassembled WGS sequence"/>
</dbReference>
<accession>A0A1E4SE83</accession>
<dbReference type="SUPFAM" id="SSF103473">
    <property type="entry name" value="MFS general substrate transporter"/>
    <property type="match status" value="1"/>
</dbReference>
<comment type="subcellular location">
    <subcellularLocation>
        <location evidence="1">Membrane</location>
        <topology evidence="1">Multi-pass membrane protein</topology>
    </subcellularLocation>
</comment>
<organism evidence="7 8">
    <name type="scientific">Suhomyces tanzawaensis NRRL Y-17324</name>
    <dbReference type="NCBI Taxonomy" id="984487"/>
    <lineage>
        <taxon>Eukaryota</taxon>
        <taxon>Fungi</taxon>
        <taxon>Dikarya</taxon>
        <taxon>Ascomycota</taxon>
        <taxon>Saccharomycotina</taxon>
        <taxon>Pichiomycetes</taxon>
        <taxon>Debaryomycetaceae</taxon>
        <taxon>Suhomyces</taxon>
    </lineage>
</organism>
<dbReference type="InterPro" id="IPR010658">
    <property type="entry name" value="Nodulin-like"/>
</dbReference>
<feature type="transmembrane region" description="Helical" evidence="5">
    <location>
        <begin position="172"/>
        <end position="193"/>
    </location>
</feature>
<dbReference type="PANTHER" id="PTHR21576:SF158">
    <property type="entry name" value="RIBOSOMAL RNA-PROCESSING PROTEIN 12-LIKE CONSERVED DOMAIN-CONTAINING PROTEIN"/>
    <property type="match status" value="1"/>
</dbReference>
<dbReference type="PANTHER" id="PTHR21576">
    <property type="entry name" value="UNCHARACTERIZED NODULIN-LIKE PROTEIN"/>
    <property type="match status" value="1"/>
</dbReference>
<dbReference type="AlphaFoldDB" id="A0A1E4SE83"/>
<evidence type="ECO:0000313" key="7">
    <source>
        <dbReference type="EMBL" id="ODV77815.1"/>
    </source>
</evidence>
<feature type="transmembrane region" description="Helical" evidence="5">
    <location>
        <begin position="460"/>
        <end position="478"/>
    </location>
</feature>
<feature type="transmembrane region" description="Helical" evidence="5">
    <location>
        <begin position="148"/>
        <end position="166"/>
    </location>
</feature>
<dbReference type="STRING" id="984487.A0A1E4SE83"/>
<feature type="transmembrane region" description="Helical" evidence="5">
    <location>
        <begin position="14"/>
        <end position="33"/>
    </location>
</feature>
<evidence type="ECO:0000259" key="6">
    <source>
        <dbReference type="Pfam" id="PF06813"/>
    </source>
</evidence>
<feature type="transmembrane region" description="Helical" evidence="5">
    <location>
        <begin position="78"/>
        <end position="96"/>
    </location>
</feature>
<dbReference type="InterPro" id="IPR036259">
    <property type="entry name" value="MFS_trans_sf"/>
</dbReference>
<feature type="transmembrane region" description="Helical" evidence="5">
    <location>
        <begin position="54"/>
        <end position="72"/>
    </location>
</feature>
<evidence type="ECO:0000256" key="1">
    <source>
        <dbReference type="ARBA" id="ARBA00004141"/>
    </source>
</evidence>
<protein>
    <submittedName>
        <fullName evidence="7">MFS general substrate transporter</fullName>
    </submittedName>
</protein>
<evidence type="ECO:0000313" key="8">
    <source>
        <dbReference type="Proteomes" id="UP000094285"/>
    </source>
</evidence>
<feature type="domain" description="Nodulin-like" evidence="6">
    <location>
        <begin position="15"/>
        <end position="198"/>
    </location>
</feature>
<evidence type="ECO:0000256" key="4">
    <source>
        <dbReference type="ARBA" id="ARBA00023136"/>
    </source>
</evidence>
<dbReference type="Gene3D" id="1.20.1250.20">
    <property type="entry name" value="MFS general substrate transporter like domains"/>
    <property type="match status" value="1"/>
</dbReference>
<dbReference type="RefSeq" id="XP_020062937.1">
    <property type="nucleotide sequence ID" value="XM_020206153.1"/>
</dbReference>
<name>A0A1E4SE83_9ASCO</name>
<gene>
    <name evidence="7" type="ORF">CANTADRAFT_101696</name>
</gene>
<dbReference type="GeneID" id="30980290"/>
<feature type="transmembrane region" description="Helical" evidence="5">
    <location>
        <begin position="378"/>
        <end position="397"/>
    </location>
</feature>
<keyword evidence="2 5" id="KW-0812">Transmembrane</keyword>
<evidence type="ECO:0000256" key="5">
    <source>
        <dbReference type="SAM" id="Phobius"/>
    </source>
</evidence>
<feature type="transmembrane region" description="Helical" evidence="5">
    <location>
        <begin position="409"/>
        <end position="431"/>
    </location>
</feature>
<reference evidence="8" key="1">
    <citation type="submission" date="2016-05" db="EMBL/GenBank/DDBJ databases">
        <title>Comparative genomics of biotechnologically important yeasts.</title>
        <authorList>
            <consortium name="DOE Joint Genome Institute"/>
            <person name="Riley R."/>
            <person name="Haridas S."/>
            <person name="Wolfe K.H."/>
            <person name="Lopes M.R."/>
            <person name="Hittinger C.T."/>
            <person name="Goker M."/>
            <person name="Salamov A."/>
            <person name="Wisecaver J."/>
            <person name="Long T.M."/>
            <person name="Aerts A.L."/>
            <person name="Barry K."/>
            <person name="Choi C."/>
            <person name="Clum A."/>
            <person name="Coughlan A.Y."/>
            <person name="Deshpande S."/>
            <person name="Douglass A.P."/>
            <person name="Hanson S.J."/>
            <person name="Klenk H.-P."/>
            <person name="Labutti K."/>
            <person name="Lapidus A."/>
            <person name="Lindquist E."/>
            <person name="Lipzen A."/>
            <person name="Meier-Kolthoff J.P."/>
            <person name="Ohm R.A."/>
            <person name="Otillar R.P."/>
            <person name="Pangilinan J."/>
            <person name="Peng Y."/>
            <person name="Rokas A."/>
            <person name="Rosa C.A."/>
            <person name="Scheuner C."/>
            <person name="Sibirny A.A."/>
            <person name="Slot J.C."/>
            <person name="Stielow J.B."/>
            <person name="Sun H."/>
            <person name="Kurtzman C.P."/>
            <person name="Blackwell M."/>
            <person name="Grigoriev I.V."/>
            <person name="Jeffries T.W."/>
        </authorList>
    </citation>
    <scope>NUCLEOTIDE SEQUENCE [LARGE SCALE GENOMIC DNA]</scope>
    <source>
        <strain evidence="8">NRRL Y-17324</strain>
    </source>
</reference>
<evidence type="ECO:0000256" key="3">
    <source>
        <dbReference type="ARBA" id="ARBA00022989"/>
    </source>
</evidence>
<feature type="transmembrane region" description="Helical" evidence="5">
    <location>
        <begin position="260"/>
        <end position="279"/>
    </location>
</feature>